<evidence type="ECO:0000313" key="2">
    <source>
        <dbReference type="Proteomes" id="UP000271031"/>
    </source>
</evidence>
<organism evidence="1 2">
    <name type="scientific">Brevibacillus fluminis</name>
    <dbReference type="NCBI Taxonomy" id="511487"/>
    <lineage>
        <taxon>Bacteria</taxon>
        <taxon>Bacillati</taxon>
        <taxon>Bacillota</taxon>
        <taxon>Bacilli</taxon>
        <taxon>Bacillales</taxon>
        <taxon>Paenibacillaceae</taxon>
        <taxon>Brevibacillus</taxon>
    </lineage>
</organism>
<dbReference type="AlphaFoldDB" id="A0A3M8DQR8"/>
<keyword evidence="2" id="KW-1185">Reference proteome</keyword>
<accession>A0A3M8DQR8</accession>
<dbReference type="Proteomes" id="UP000271031">
    <property type="component" value="Unassembled WGS sequence"/>
</dbReference>
<dbReference type="RefSeq" id="WP_122918045.1">
    <property type="nucleotide sequence ID" value="NZ_RHHQ01000008.1"/>
</dbReference>
<comment type="caution">
    <text evidence="1">The sequence shown here is derived from an EMBL/GenBank/DDBJ whole genome shotgun (WGS) entry which is preliminary data.</text>
</comment>
<dbReference type="InterPro" id="IPR036390">
    <property type="entry name" value="WH_DNA-bd_sf"/>
</dbReference>
<evidence type="ECO:0000313" key="1">
    <source>
        <dbReference type="EMBL" id="RNB89791.1"/>
    </source>
</evidence>
<dbReference type="Gene3D" id="3.30.70.270">
    <property type="match status" value="1"/>
</dbReference>
<dbReference type="EMBL" id="RHHQ01000008">
    <property type="protein sequence ID" value="RNB89791.1"/>
    <property type="molecule type" value="Genomic_DNA"/>
</dbReference>
<name>A0A3M8DQR8_9BACL</name>
<proteinExistence type="predicted"/>
<dbReference type="InterPro" id="IPR043128">
    <property type="entry name" value="Rev_trsase/Diguanyl_cyclase"/>
</dbReference>
<gene>
    <name evidence="1" type="ORF">EDM56_11535</name>
</gene>
<dbReference type="OrthoDB" id="4986073at2"/>
<reference evidence="1 2" key="1">
    <citation type="submission" date="2018-10" db="EMBL/GenBank/DDBJ databases">
        <title>Phylogenomics of Brevibacillus.</title>
        <authorList>
            <person name="Dunlap C."/>
        </authorList>
    </citation>
    <scope>NUCLEOTIDE SEQUENCE [LARGE SCALE GENOMIC DNA]</scope>
    <source>
        <strain evidence="1 2">JCM 15716</strain>
    </source>
</reference>
<dbReference type="SUPFAM" id="SSF46785">
    <property type="entry name" value="Winged helix' DNA-binding domain"/>
    <property type="match status" value="1"/>
</dbReference>
<protein>
    <submittedName>
        <fullName evidence="1">Uncharacterized protein</fullName>
    </submittedName>
</protein>
<sequence length="439" mass="49201">MTKNKQIRVGMIGPKDSLQIIEKIAASFPEATWSFWEYEDVNDAPKLVEAHAGDVDVFLFSGEVPFQIVQNSEYEGTKPLLYIPHTGVALYRSLFDMALHHQKSLQRVSVDTLAEQDVRDVYQELGVPFSEVHVRSLETSGTDSEEWGRFHLRLWKEGKVDTALTTMRSVYRFLQQHDVPVFRIRPTESIIRECLEKAVRIGMLQYAQKGQILIQLITIDRFGDLVAHLGSEYEAQKVQLELYKRLLDYAQEIEGSFTSLGKDLFLLVTTQGAYQRYTDGKLTNPIPEWVLEHLPVHISVGIGVGQTGIEAETHARIALKYAQESGGGCCFLVTAAGEVNGPLDHDSPLSFAYQIDERLLAIAKQAGVSPATFGKVKHVMEKLERTELSAAELAQHLKITPRASRRILTNLENAGVARRIGEESPSSSGRPRAIFKIDL</sequence>